<accession>A0AAV7JQG1</accession>
<keyword evidence="7" id="KW-0677">Repeat</keyword>
<evidence type="ECO:0000256" key="10">
    <source>
        <dbReference type="ARBA" id="ARBA00022840"/>
    </source>
</evidence>
<keyword evidence="11 15" id="KW-0175">Coiled coil</keyword>
<evidence type="ECO:0000256" key="3">
    <source>
        <dbReference type="ARBA" id="ARBA00022490"/>
    </source>
</evidence>
<dbReference type="PANTHER" id="PTHR24351">
    <property type="entry name" value="RIBOSOMAL PROTEIN S6 KINASE"/>
    <property type="match status" value="1"/>
</dbReference>
<evidence type="ECO:0000256" key="11">
    <source>
        <dbReference type="ARBA" id="ARBA00023054"/>
    </source>
</evidence>
<evidence type="ECO:0000256" key="9">
    <source>
        <dbReference type="ARBA" id="ARBA00022777"/>
    </source>
</evidence>
<evidence type="ECO:0000256" key="2">
    <source>
        <dbReference type="ARBA" id="ARBA00004496"/>
    </source>
</evidence>
<dbReference type="GO" id="GO:0004697">
    <property type="term" value="F:diacylglycerol-dependent serine/threonine kinase activity"/>
    <property type="evidence" value="ECO:0007669"/>
    <property type="project" value="UniProtKB-EC"/>
</dbReference>
<dbReference type="CDD" id="cd11622">
    <property type="entry name" value="HR1_PKN_1"/>
    <property type="match status" value="1"/>
</dbReference>
<name>A0AAV7JQG1_9METZ</name>
<keyword evidence="3" id="KW-0963">Cytoplasm</keyword>
<dbReference type="InterPro" id="IPR011072">
    <property type="entry name" value="HR1_rho-bd"/>
</dbReference>
<dbReference type="FunFam" id="3.30.200.20:FF:000058">
    <property type="entry name" value="Putative serine/threonine-protein kinase N2"/>
    <property type="match status" value="1"/>
</dbReference>
<dbReference type="GO" id="GO:0005524">
    <property type="term" value="F:ATP binding"/>
    <property type="evidence" value="ECO:0007669"/>
    <property type="project" value="UniProtKB-UniRule"/>
</dbReference>
<dbReference type="AlphaFoldDB" id="A0AAV7JQG1"/>
<comment type="catalytic activity">
    <reaction evidence="14">
        <text>L-seryl-[protein] + ATP = O-phospho-L-seryl-[protein] + ADP + H(+)</text>
        <dbReference type="Rhea" id="RHEA:17989"/>
        <dbReference type="Rhea" id="RHEA-COMP:9863"/>
        <dbReference type="Rhea" id="RHEA-COMP:11604"/>
        <dbReference type="ChEBI" id="CHEBI:15378"/>
        <dbReference type="ChEBI" id="CHEBI:29999"/>
        <dbReference type="ChEBI" id="CHEBI:30616"/>
        <dbReference type="ChEBI" id="CHEBI:83421"/>
        <dbReference type="ChEBI" id="CHEBI:456216"/>
        <dbReference type="EC" id="2.7.11.13"/>
    </reaction>
</comment>
<dbReference type="PROSITE" id="PS50011">
    <property type="entry name" value="PROTEIN_KINASE_DOM"/>
    <property type="match status" value="1"/>
</dbReference>
<feature type="domain" description="AGC-kinase C-terminal" evidence="19">
    <location>
        <begin position="1012"/>
        <end position="1082"/>
    </location>
</feature>
<dbReference type="PROSITE" id="PS51860">
    <property type="entry name" value="REM_1"/>
    <property type="match status" value="2"/>
</dbReference>
<evidence type="ECO:0000256" key="14">
    <source>
        <dbReference type="ARBA" id="ARBA00047470"/>
    </source>
</evidence>
<evidence type="ECO:0000313" key="22">
    <source>
        <dbReference type="Proteomes" id="UP001165289"/>
    </source>
</evidence>
<feature type="compositionally biased region" description="Low complexity" evidence="17">
    <location>
        <begin position="696"/>
        <end position="710"/>
    </location>
</feature>
<organism evidence="21 22">
    <name type="scientific">Oopsacas minuta</name>
    <dbReference type="NCBI Taxonomy" id="111878"/>
    <lineage>
        <taxon>Eukaryota</taxon>
        <taxon>Metazoa</taxon>
        <taxon>Porifera</taxon>
        <taxon>Hexactinellida</taxon>
        <taxon>Hexasterophora</taxon>
        <taxon>Lyssacinosida</taxon>
        <taxon>Leucopsacidae</taxon>
        <taxon>Oopsacas</taxon>
    </lineage>
</organism>
<feature type="compositionally biased region" description="Polar residues" evidence="17">
    <location>
        <begin position="675"/>
        <end position="695"/>
    </location>
</feature>
<evidence type="ECO:0000256" key="6">
    <source>
        <dbReference type="ARBA" id="ARBA00022679"/>
    </source>
</evidence>
<dbReference type="GO" id="GO:0031267">
    <property type="term" value="F:small GTPase binding"/>
    <property type="evidence" value="ECO:0007669"/>
    <property type="project" value="InterPro"/>
</dbReference>
<proteinExistence type="predicted"/>
<dbReference type="CDD" id="cd11623">
    <property type="entry name" value="HR1_PKN_2"/>
    <property type="match status" value="1"/>
</dbReference>
<evidence type="ECO:0000256" key="13">
    <source>
        <dbReference type="ARBA" id="ARBA00047272"/>
    </source>
</evidence>
<evidence type="ECO:0000256" key="17">
    <source>
        <dbReference type="SAM" id="MobiDB-lite"/>
    </source>
</evidence>
<dbReference type="InterPro" id="IPR000961">
    <property type="entry name" value="AGC-kinase_C"/>
</dbReference>
<comment type="subcellular location">
    <subcellularLocation>
        <location evidence="2">Cytoplasm</location>
    </subcellularLocation>
    <subcellularLocation>
        <location evidence="1">Nucleus</location>
    </subcellularLocation>
</comment>
<evidence type="ECO:0000259" key="18">
    <source>
        <dbReference type="PROSITE" id="PS50011"/>
    </source>
</evidence>
<evidence type="ECO:0000256" key="15">
    <source>
        <dbReference type="PROSITE-ProRule" id="PRU01207"/>
    </source>
</evidence>
<evidence type="ECO:0000256" key="1">
    <source>
        <dbReference type="ARBA" id="ARBA00004123"/>
    </source>
</evidence>
<evidence type="ECO:0000256" key="5">
    <source>
        <dbReference type="ARBA" id="ARBA00022553"/>
    </source>
</evidence>
<feature type="region of interest" description="Disordered" evidence="17">
    <location>
        <begin position="675"/>
        <end position="710"/>
    </location>
</feature>
<keyword evidence="9 21" id="KW-0418">Kinase</keyword>
<keyword evidence="5" id="KW-0597">Phosphoprotein</keyword>
<dbReference type="Pfam" id="PF00069">
    <property type="entry name" value="Pkinase"/>
    <property type="match status" value="1"/>
</dbReference>
<dbReference type="SUPFAM" id="SSF46585">
    <property type="entry name" value="HR1 repeat"/>
    <property type="match status" value="3"/>
</dbReference>
<dbReference type="SUPFAM" id="SSF56112">
    <property type="entry name" value="Protein kinase-like (PK-like)"/>
    <property type="match status" value="1"/>
</dbReference>
<evidence type="ECO:0000259" key="20">
    <source>
        <dbReference type="PROSITE" id="PS51860"/>
    </source>
</evidence>
<dbReference type="SMART" id="SM00220">
    <property type="entry name" value="S_TKc"/>
    <property type="match status" value="1"/>
</dbReference>
<feature type="domain" description="Protein kinase" evidence="18">
    <location>
        <begin position="750"/>
        <end position="1009"/>
    </location>
</feature>
<reference evidence="21 22" key="1">
    <citation type="journal article" date="2023" name="BMC Biol.">
        <title>The compact genome of the sponge Oopsacas minuta (Hexactinellida) is lacking key metazoan core genes.</title>
        <authorList>
            <person name="Santini S."/>
            <person name="Schenkelaars Q."/>
            <person name="Jourda C."/>
            <person name="Duchesne M."/>
            <person name="Belahbib H."/>
            <person name="Rocher C."/>
            <person name="Selva M."/>
            <person name="Riesgo A."/>
            <person name="Vervoort M."/>
            <person name="Leys S.P."/>
            <person name="Kodjabachian L."/>
            <person name="Le Bivic A."/>
            <person name="Borchiellini C."/>
            <person name="Claverie J.M."/>
            <person name="Renard E."/>
        </authorList>
    </citation>
    <scope>NUCLEOTIDE SEQUENCE [LARGE SCALE GENOMIC DNA]</scope>
    <source>
        <strain evidence="21">SPO-2</strain>
    </source>
</reference>
<dbReference type="InterPro" id="IPR000719">
    <property type="entry name" value="Prot_kinase_dom"/>
</dbReference>
<dbReference type="Gene3D" id="1.10.287.160">
    <property type="entry name" value="HR1 repeat"/>
    <property type="match status" value="3"/>
</dbReference>
<keyword evidence="8 16" id="KW-0547">Nucleotide-binding</keyword>
<gene>
    <name evidence="21" type="ORF">LOD99_5474</name>
</gene>
<dbReference type="CDD" id="cd05589">
    <property type="entry name" value="STKc_PKN"/>
    <property type="match status" value="1"/>
</dbReference>
<evidence type="ECO:0000256" key="8">
    <source>
        <dbReference type="ARBA" id="ARBA00022741"/>
    </source>
</evidence>
<evidence type="ECO:0000256" key="4">
    <source>
        <dbReference type="ARBA" id="ARBA00022527"/>
    </source>
</evidence>
<dbReference type="InterPro" id="IPR036274">
    <property type="entry name" value="HR1_rpt_sf"/>
</dbReference>
<dbReference type="Proteomes" id="UP001165289">
    <property type="component" value="Unassembled WGS sequence"/>
</dbReference>
<dbReference type="Gene3D" id="3.30.200.20">
    <property type="entry name" value="Phosphorylase Kinase, domain 1"/>
    <property type="match status" value="1"/>
</dbReference>
<dbReference type="InterPro" id="IPR008271">
    <property type="entry name" value="Ser/Thr_kinase_AS"/>
</dbReference>
<evidence type="ECO:0000256" key="16">
    <source>
        <dbReference type="PROSITE-ProRule" id="PRU10141"/>
    </source>
</evidence>
<keyword evidence="10 16" id="KW-0067">ATP-binding</keyword>
<evidence type="ECO:0000256" key="7">
    <source>
        <dbReference type="ARBA" id="ARBA00022737"/>
    </source>
</evidence>
<dbReference type="InterPro" id="IPR017892">
    <property type="entry name" value="Pkinase_C"/>
</dbReference>
<evidence type="ECO:0000259" key="19">
    <source>
        <dbReference type="PROSITE" id="PS51285"/>
    </source>
</evidence>
<keyword evidence="6" id="KW-0808">Transferase</keyword>
<dbReference type="InterPro" id="IPR011009">
    <property type="entry name" value="Kinase-like_dom_sf"/>
</dbReference>
<feature type="region of interest" description="Disordered" evidence="17">
    <location>
        <begin position="331"/>
        <end position="359"/>
    </location>
</feature>
<dbReference type="GO" id="GO:0007165">
    <property type="term" value="P:signal transduction"/>
    <property type="evidence" value="ECO:0007669"/>
    <property type="project" value="InterPro"/>
</dbReference>
<dbReference type="PROSITE" id="PS51285">
    <property type="entry name" value="AGC_KINASE_CTER"/>
    <property type="match status" value="1"/>
</dbReference>
<dbReference type="SMART" id="SM00133">
    <property type="entry name" value="S_TK_X"/>
    <property type="match status" value="1"/>
</dbReference>
<protein>
    <submittedName>
        <fullName evidence="21">Protein kinase C-related kinase (PRKSD)</fullName>
    </submittedName>
</protein>
<dbReference type="Pfam" id="PF02185">
    <property type="entry name" value="HR1"/>
    <property type="match status" value="2"/>
</dbReference>
<dbReference type="PROSITE" id="PS00108">
    <property type="entry name" value="PROTEIN_KINASE_ST"/>
    <property type="match status" value="1"/>
</dbReference>
<dbReference type="EMBL" id="JAKMXF010000307">
    <property type="protein sequence ID" value="KAI6651123.1"/>
    <property type="molecule type" value="Genomic_DNA"/>
</dbReference>
<dbReference type="InterPro" id="IPR017441">
    <property type="entry name" value="Protein_kinase_ATP_BS"/>
</dbReference>
<feature type="domain" description="REM-1" evidence="20">
    <location>
        <begin position="87"/>
        <end position="166"/>
    </location>
</feature>
<dbReference type="PROSITE" id="PS00107">
    <property type="entry name" value="PROTEIN_KINASE_ATP"/>
    <property type="match status" value="1"/>
</dbReference>
<evidence type="ECO:0000256" key="12">
    <source>
        <dbReference type="ARBA" id="ARBA00023242"/>
    </source>
</evidence>
<keyword evidence="4" id="KW-0723">Serine/threonine-protein kinase</keyword>
<sequence length="1082" mass="123041">MALDLCSFTENDLDTLKESIKLEFRRELKIKEGAENLLRVSKDRKTRNTVQDIVRKSNDKLLLLSSKIEELNAQVPDEPEDITDGAISPSNTHSYGIDSKINQLQKQLHIENKVKIGAENMIRIYEFGPSKDRKLLRRAQLMLTDSKKKIEVLRMRIVRVKTQFNNDFVEKCDIRQIYEPENSFFASIDKRSLTTTHSRIEKLKNRIDIETRLKAGAETLLKARPVNKRDLNATRNTIIACDERLRLLKLSLDQRVAEHPELNISDLSLNSTLSTKFSKANAITGLLNFRLLGVEGIWQAPLHRTLYSQTAQGGVISASTDSSLSNDNVPFSSSFPGKETFPSRIKSKSQKDKRSLTFSRNDNLDSNEIMAKLKLDGKILVGETDWKIPSSRSWDMLFQIDLDKNTELFIEIFCKDGNVMCGLIILKLEDFLVPSVSGTQCFELEPEGILITEVFYQPPRTERRTKIKLKRQKLFPVGQGRGGNFLRPNEMNTNVAAWARMIRDNGISSLRIPDTSFSNSSFSESLDLQINTPNHHAKSSPNTPSRIMSTDFTNSVLEGSEFKSSPKIFYHDHNVVSSPFDMHPFVNNENLKTTPLSNSYHVSTKSTSMPLISDANTSHEENDLYSDTTLQEFPTSEQFLTPPFPFESSNLLNEVKQALVDCNMPISYPNELSNHSKITDTTNPASSKATINSQGAKNNDNSKISSDSVISASHDNSNIDTIHKPLSRQIVSPEIFPCGLTKTNKTSQDYKFLAVLGRGHFGKVLLCEDRDTQGLIALKALKKRDIIAREEVDSLMAERRIFQTINEVKHPFLINLISCFQTESHVCFVMEYASGGDLMLHIHSDVFSEPRACFYSSCVVLGLHYLHSKGIVYRDLKLDNLLLDENGYLKIADFGLCKEGMWYDSHTSTFCGTPEFLAPEVLTETSYTRSVDWWGLGVLIYEMLVGESPFPGEVEEEVFDSIVNDNVKYPRFLSNEAITIMRRLLRRNPERRLGSTVQDAEDIKKQSFFRVNGINWDSLLNKLVQPPFKPSINDRYDVSNFDEEFTNEQPVLSLPKNRQLISQREQSLFQEFDYHFSETNSY</sequence>
<comment type="caution">
    <text evidence="21">The sequence shown here is derived from an EMBL/GenBank/DDBJ whole genome shotgun (WGS) entry which is preliminary data.</text>
</comment>
<dbReference type="InterPro" id="IPR037313">
    <property type="entry name" value="PKN_HR1_1"/>
</dbReference>
<feature type="domain" description="REM-1" evidence="20">
    <location>
        <begin position="2"/>
        <end position="77"/>
    </location>
</feature>
<dbReference type="SMART" id="SM00742">
    <property type="entry name" value="Hr1"/>
    <property type="match status" value="3"/>
</dbReference>
<dbReference type="GO" id="GO:0005634">
    <property type="term" value="C:nucleus"/>
    <property type="evidence" value="ECO:0007669"/>
    <property type="project" value="UniProtKB-SubCell"/>
</dbReference>
<dbReference type="Pfam" id="PF00433">
    <property type="entry name" value="Pkinase_C"/>
    <property type="match status" value="1"/>
</dbReference>
<feature type="binding site" evidence="16">
    <location>
        <position position="779"/>
    </location>
    <ligand>
        <name>ATP</name>
        <dbReference type="ChEBI" id="CHEBI:30616"/>
    </ligand>
</feature>
<comment type="catalytic activity">
    <reaction evidence="13">
        <text>L-threonyl-[protein] + ATP = O-phospho-L-threonyl-[protein] + ADP + H(+)</text>
        <dbReference type="Rhea" id="RHEA:46608"/>
        <dbReference type="Rhea" id="RHEA-COMP:11060"/>
        <dbReference type="Rhea" id="RHEA-COMP:11605"/>
        <dbReference type="ChEBI" id="CHEBI:15378"/>
        <dbReference type="ChEBI" id="CHEBI:30013"/>
        <dbReference type="ChEBI" id="CHEBI:30616"/>
        <dbReference type="ChEBI" id="CHEBI:61977"/>
        <dbReference type="ChEBI" id="CHEBI:456216"/>
        <dbReference type="EC" id="2.7.11.13"/>
    </reaction>
</comment>
<keyword evidence="22" id="KW-1185">Reference proteome</keyword>
<dbReference type="FunFam" id="1.10.510.10:FF:000038">
    <property type="entry name" value="serine/threonine-protein kinase N2 isoform X1"/>
    <property type="match status" value="1"/>
</dbReference>
<dbReference type="Gene3D" id="1.10.510.10">
    <property type="entry name" value="Transferase(Phosphotransferase) domain 1"/>
    <property type="match status" value="1"/>
</dbReference>
<keyword evidence="12" id="KW-0539">Nucleus</keyword>
<evidence type="ECO:0000313" key="21">
    <source>
        <dbReference type="EMBL" id="KAI6651123.1"/>
    </source>
</evidence>
<dbReference type="GO" id="GO:0005737">
    <property type="term" value="C:cytoplasm"/>
    <property type="evidence" value="ECO:0007669"/>
    <property type="project" value="UniProtKB-SubCell"/>
</dbReference>